<reference evidence="1 2" key="1">
    <citation type="submission" date="2019-08" db="EMBL/GenBank/DDBJ databases">
        <title>Genome sequencing of Paenibacillus faecis DSM 23593(T).</title>
        <authorList>
            <person name="Kook J.-K."/>
            <person name="Park S.-N."/>
            <person name="Lim Y.K."/>
        </authorList>
    </citation>
    <scope>NUCLEOTIDE SEQUENCE [LARGE SCALE GENOMIC DNA]</scope>
    <source>
        <strain evidence="1 2">DSM 23593</strain>
    </source>
</reference>
<dbReference type="EMBL" id="VSDO01000001">
    <property type="protein sequence ID" value="TYA14972.1"/>
    <property type="molecule type" value="Genomic_DNA"/>
</dbReference>
<organism evidence="1 2">
    <name type="scientific">Paenibacillus faecis</name>
    <dbReference type="NCBI Taxonomy" id="862114"/>
    <lineage>
        <taxon>Bacteria</taxon>
        <taxon>Bacillati</taxon>
        <taxon>Bacillota</taxon>
        <taxon>Bacilli</taxon>
        <taxon>Bacillales</taxon>
        <taxon>Paenibacillaceae</taxon>
        <taxon>Paenibacillus</taxon>
    </lineage>
</organism>
<sequence length="84" mass="9285">MSAKFNATLVVGEVNKGHLRRYFVEIGSLELNSGCLGSYFWKKAAQTLIWGLHKVNKVLFDRYYARGAESGQNNGPKGRYSAGG</sequence>
<dbReference type="Proteomes" id="UP000325218">
    <property type="component" value="Unassembled WGS sequence"/>
</dbReference>
<dbReference type="AlphaFoldDB" id="A0A5D0CY60"/>
<name>A0A5D0CY60_9BACL</name>
<evidence type="ECO:0000313" key="1">
    <source>
        <dbReference type="EMBL" id="TYA14972.1"/>
    </source>
</evidence>
<comment type="caution">
    <text evidence="1">The sequence shown here is derived from an EMBL/GenBank/DDBJ whole genome shotgun (WGS) entry which is preliminary data.</text>
</comment>
<evidence type="ECO:0000313" key="2">
    <source>
        <dbReference type="Proteomes" id="UP000325218"/>
    </source>
</evidence>
<proteinExistence type="predicted"/>
<gene>
    <name evidence="1" type="ORF">FRY98_04720</name>
</gene>
<protein>
    <submittedName>
        <fullName evidence="1">Uncharacterized protein</fullName>
    </submittedName>
</protein>
<dbReference type="RefSeq" id="WP_148450565.1">
    <property type="nucleotide sequence ID" value="NZ_VSDO01000001.1"/>
</dbReference>
<keyword evidence="2" id="KW-1185">Reference proteome</keyword>
<accession>A0A5D0CY60</accession>